<dbReference type="SMART" id="SM00479">
    <property type="entry name" value="EXOIII"/>
    <property type="match status" value="1"/>
</dbReference>
<dbReference type="Pfam" id="PF17657">
    <property type="entry name" value="DNA_pol3_finger"/>
    <property type="match status" value="1"/>
</dbReference>
<evidence type="ECO:0000313" key="15">
    <source>
        <dbReference type="EMBL" id="SFU75632.1"/>
    </source>
</evidence>
<evidence type="ECO:0000313" key="16">
    <source>
        <dbReference type="Proteomes" id="UP000183508"/>
    </source>
</evidence>
<protein>
    <recommendedName>
        <fullName evidence="11">DNA polymerase III PolC-type</fullName>
        <shortName evidence="11">PolIII</shortName>
        <ecNumber evidence="11">2.7.7.7</ecNumber>
    </recommendedName>
</protein>
<dbReference type="InterPro" id="IPR006308">
    <property type="entry name" value="Pol_III_a_PolC-type_gram_pos"/>
</dbReference>
<feature type="domain" description="Polymerase/histidinol phosphatase N-terminal" evidence="14">
    <location>
        <begin position="389"/>
        <end position="456"/>
    </location>
</feature>
<keyword evidence="2 11" id="KW-0963">Cytoplasm</keyword>
<keyword evidence="7 11" id="KW-0378">Hydrolase</keyword>
<keyword evidence="4 11" id="KW-0548">Nucleotidyltransferase</keyword>
<dbReference type="InterPro" id="IPR003141">
    <property type="entry name" value="Pol/His_phosphatase_N"/>
</dbReference>
<accession>A0A1I7IRR1</accession>
<dbReference type="GO" id="GO:0003887">
    <property type="term" value="F:DNA-directed DNA polymerase activity"/>
    <property type="evidence" value="ECO:0007669"/>
    <property type="project" value="UniProtKB-UniRule"/>
</dbReference>
<dbReference type="CDD" id="cd06127">
    <property type="entry name" value="DEDDh"/>
    <property type="match status" value="1"/>
</dbReference>
<dbReference type="Pfam" id="PF14579">
    <property type="entry name" value="HHH_6"/>
    <property type="match status" value="1"/>
</dbReference>
<dbReference type="PANTHER" id="PTHR32294:SF5">
    <property type="entry name" value="DNA POLYMERASE III POLC-TYPE"/>
    <property type="match status" value="1"/>
</dbReference>
<dbReference type="Gene3D" id="2.40.50.140">
    <property type="entry name" value="Nucleic acid-binding proteins"/>
    <property type="match status" value="1"/>
</dbReference>
<comment type="function">
    <text evidence="1 11">Required for replicative DNA synthesis. This DNA polymerase also exhibits 3' to 5' exonuclease activity.</text>
</comment>
<dbReference type="GO" id="GO:0006261">
    <property type="term" value="P:DNA-templated DNA replication"/>
    <property type="evidence" value="ECO:0007669"/>
    <property type="project" value="UniProtKB-UniRule"/>
</dbReference>
<evidence type="ECO:0000256" key="11">
    <source>
        <dbReference type="HAMAP-Rule" id="MF_00356"/>
    </source>
</evidence>
<evidence type="ECO:0000256" key="8">
    <source>
        <dbReference type="ARBA" id="ARBA00022839"/>
    </source>
</evidence>
<dbReference type="CDD" id="cd07435">
    <property type="entry name" value="PHP_PolIIIA_POLC"/>
    <property type="match status" value="1"/>
</dbReference>
<comment type="catalytic activity">
    <reaction evidence="10 11">
        <text>DNA(n) + a 2'-deoxyribonucleoside 5'-triphosphate = DNA(n+1) + diphosphate</text>
        <dbReference type="Rhea" id="RHEA:22508"/>
        <dbReference type="Rhea" id="RHEA-COMP:17339"/>
        <dbReference type="Rhea" id="RHEA-COMP:17340"/>
        <dbReference type="ChEBI" id="CHEBI:33019"/>
        <dbReference type="ChEBI" id="CHEBI:61560"/>
        <dbReference type="ChEBI" id="CHEBI:173112"/>
        <dbReference type="EC" id="2.7.7.7"/>
    </reaction>
</comment>
<dbReference type="InterPro" id="IPR036397">
    <property type="entry name" value="RNaseH_sf"/>
</dbReference>
<evidence type="ECO:0000256" key="7">
    <source>
        <dbReference type="ARBA" id="ARBA00022801"/>
    </source>
</evidence>
<dbReference type="SUPFAM" id="SSF81585">
    <property type="entry name" value="PsbU/PolX domain-like"/>
    <property type="match status" value="1"/>
</dbReference>
<dbReference type="eggNOG" id="COG2176">
    <property type="taxonomic scope" value="Bacteria"/>
</dbReference>
<evidence type="ECO:0000256" key="5">
    <source>
        <dbReference type="ARBA" id="ARBA00022705"/>
    </source>
</evidence>
<evidence type="ECO:0000259" key="13">
    <source>
        <dbReference type="SMART" id="SM00479"/>
    </source>
</evidence>
<dbReference type="InterPro" id="IPR004013">
    <property type="entry name" value="PHP_dom"/>
</dbReference>
<dbReference type="PANTHER" id="PTHR32294">
    <property type="entry name" value="DNA POLYMERASE III SUBUNIT ALPHA"/>
    <property type="match status" value="1"/>
</dbReference>
<evidence type="ECO:0000256" key="12">
    <source>
        <dbReference type="SAM" id="MobiDB-lite"/>
    </source>
</evidence>
<dbReference type="CDD" id="cd04484">
    <property type="entry name" value="polC_OBF"/>
    <property type="match status" value="1"/>
</dbReference>
<dbReference type="InterPro" id="IPR040982">
    <property type="entry name" value="DNA_pol3_finger"/>
</dbReference>
<feature type="region of interest" description="Disordered" evidence="12">
    <location>
        <begin position="235"/>
        <end position="275"/>
    </location>
</feature>
<name>A0A1I7IRR1_9BACL</name>
<evidence type="ECO:0000256" key="3">
    <source>
        <dbReference type="ARBA" id="ARBA00022679"/>
    </source>
</evidence>
<dbReference type="STRING" id="392015.SAMN05421543_10769"/>
<dbReference type="InterPro" id="IPR029460">
    <property type="entry name" value="DNAPol_HHH"/>
</dbReference>
<reference evidence="16" key="1">
    <citation type="submission" date="2016-10" db="EMBL/GenBank/DDBJ databases">
        <authorList>
            <person name="Varghese N."/>
        </authorList>
    </citation>
    <scope>NUCLEOTIDE SEQUENCE [LARGE SCALE GENOMIC DNA]</scope>
    <source>
        <strain evidence="16">DSM 17980</strain>
    </source>
</reference>
<dbReference type="InterPro" id="IPR012337">
    <property type="entry name" value="RNaseH-like_sf"/>
</dbReference>
<dbReference type="NCBIfam" id="TIGR01405">
    <property type="entry name" value="polC_Gram_pos"/>
    <property type="match status" value="1"/>
</dbReference>
<dbReference type="Gene3D" id="1.10.150.700">
    <property type="entry name" value="PolC, middle finger domain"/>
    <property type="match status" value="1"/>
</dbReference>
<dbReference type="Gene3D" id="1.10.150.870">
    <property type="match status" value="1"/>
</dbReference>
<organism evidence="15 16">
    <name type="scientific">Alicyclobacillus macrosporangiidus</name>
    <dbReference type="NCBI Taxonomy" id="392015"/>
    <lineage>
        <taxon>Bacteria</taxon>
        <taxon>Bacillati</taxon>
        <taxon>Bacillota</taxon>
        <taxon>Bacilli</taxon>
        <taxon>Bacillales</taxon>
        <taxon>Alicyclobacillaceae</taxon>
        <taxon>Alicyclobacillus</taxon>
    </lineage>
</organism>
<dbReference type="InterPro" id="IPR013520">
    <property type="entry name" value="Ribonucl_H"/>
</dbReference>
<keyword evidence="3 11" id="KW-0808">Transferase</keyword>
<keyword evidence="8 11" id="KW-0269">Exonuclease</keyword>
<dbReference type="SUPFAM" id="SSF53098">
    <property type="entry name" value="Ribonuclease H-like"/>
    <property type="match status" value="1"/>
</dbReference>
<gene>
    <name evidence="11" type="primary">polC</name>
    <name evidence="15" type="ORF">SAMN05421543_10769</name>
</gene>
<dbReference type="Gene3D" id="6.10.140.1510">
    <property type="match status" value="1"/>
</dbReference>
<dbReference type="EMBL" id="FPBV01000007">
    <property type="protein sequence ID" value="SFU75632.1"/>
    <property type="molecule type" value="Genomic_DNA"/>
</dbReference>
<sequence>MAEQLSAPWAPAAADVPGALDAVEKVIVRVKSRQVFVHLRHPRLWQERMGDAAEEAGVRDVSPWSAWLTAVRRLDAACRDEIGPRTEGLHWVAPAWPNGPTEDEVRAALAALVEDFAEREPMAGQWLRQAECAVAPASADADPSAAAVGLPPVAAAPSPAWRATFWVTSAAEVGNLARKEAGQALAEAAARWFGLNLQVAFEVHPMASERVQGLREALEQEERQQVQEVLEQMEQRQAEVADRPQPLGDKPAFGEGRRRGDRRADEPVQPLTIGRPIDGPVISIDEIQDEMRRAAIEGRVFAVDTRTLPSGRTLVQFNITDETNSITAKLFIHNERQQQALEGFADGAYVRIQGQVQFDAYAKELVFMVSDMQPAEAPVRVDQAEEKRVELHLHSNMSALDGIPSVAEYIRQAARWGHDAIAVTDHGVVQSFPEAYQAGKKHGVKVLLGVEAYVVDDGTPIVYRMQDIPLDDRTEYVVFDTETTGLNAREDTLIELAAVRMRGREIVDTFATLIDPERPLSPKISELTGITPDMLVGQPKLAEALEGFRRFAEGAVWVAHNAEFDVGFLGQCAQRLGMEPWRQPVIDTLALARVLYPGEKNYKLKTLTQKFSVELVNHHRALADAEATGRVFAHMLDDLAARGISRLSELNQLTRGVDVTRTRPFHATLLVVNQTGLRNLYELVSLAHTQYLYRTPRIPRSELVRLREGLLVGSGCQQGEVVQAFLRGKTTDEIEEICQFYDFLEIQPVSHYENLVREELIQSVQSVREIHRQLVEIGKRLNIPVVATGDAHYINPSDRIYREIFLQAQNGAEAALQPPLHLRTTDEMLAEFQHLGADAYDVVVTNTRRIAALVEEVKPIPDELFTPVIDGAEEEITRMAYDKAKRLYGDPLPDIVAARLEKELNSIIQNGFAVIYLIAHKLVVKSLSDGYLVGSRGSVGSSLVATMTDITEVNPLPPHYLCPQCQYSEFITDGSVGSGFDLPAKDCPRCGAALHKDGQDIPFETFLGFNGDKVPDIDLNFSGEYQPRAHRYTEELFGKDHVFRAGTISAVAEKTAYGYVRKFAEERGLILRNAEIDRLVKGCTGIKRTTGQHPGGQVVVPHYKSIYDFTPVQYPADDKNAGTLTTHFDYHSGLENCLLKLDILGHDDPTVIRMLQDLTGVDPKSIPMDDPQVLGLFSGTETLGVRPEDIRSATGTYAIPEFGTKFVRQMLEDTRPTTFSELVRISGLSHGTDVWLNNAQDLIRNGIATLSEVICARDDIMVYLIYKGLEPARAFKIMESIRKGKGVKEEDAEYMRQFGVPEWYIESGRKIKYMFPKAHAAAYVLMAMRIAWFKVHYPLAFYATYFTVRADDFDVELMVQGRDAIVRRIEEIEQKGNGASPKEKSLLTVLEVALEMVVRGFRFLPVDLMQSHATQFLIREEENALLPPFAAVPGIGEAAAKSLYQACQDGPFLSVEDLQERSRVGRNVIEVLEQLGCLKGLPETNQLSLF</sequence>
<dbReference type="EC" id="2.7.7.7" evidence="11"/>
<evidence type="ECO:0000256" key="4">
    <source>
        <dbReference type="ARBA" id="ARBA00022695"/>
    </source>
</evidence>
<dbReference type="RefSeq" id="WP_245783895.1">
    <property type="nucleotide sequence ID" value="NZ_FPBV01000007.1"/>
</dbReference>
<proteinExistence type="inferred from homology"/>
<comment type="subcellular location">
    <subcellularLocation>
        <location evidence="11">Cytoplasm</location>
    </subcellularLocation>
</comment>
<dbReference type="Gene3D" id="3.30.420.10">
    <property type="entry name" value="Ribonuclease H-like superfamily/Ribonuclease H"/>
    <property type="match status" value="1"/>
</dbReference>
<dbReference type="InterPro" id="IPR044923">
    <property type="entry name" value="PolC_middle_finger_sf"/>
</dbReference>
<evidence type="ECO:0000256" key="9">
    <source>
        <dbReference type="ARBA" id="ARBA00022932"/>
    </source>
</evidence>
<dbReference type="Pfam" id="PF02811">
    <property type="entry name" value="PHP"/>
    <property type="match status" value="1"/>
</dbReference>
<dbReference type="InterPro" id="IPR011708">
    <property type="entry name" value="DNA_pol3_alpha_NTPase_dom"/>
</dbReference>
<comment type="similarity">
    <text evidence="11">Belongs to the DNA polymerase type-C family. PolC subfamily.</text>
</comment>
<keyword evidence="16" id="KW-1185">Reference proteome</keyword>
<evidence type="ECO:0000256" key="1">
    <source>
        <dbReference type="ARBA" id="ARBA00003452"/>
    </source>
</evidence>
<keyword evidence="9 11" id="KW-0239">DNA-directed DNA polymerase</keyword>
<dbReference type="InterPro" id="IPR012340">
    <property type="entry name" value="NA-bd_OB-fold"/>
</dbReference>
<dbReference type="SMART" id="SM00481">
    <property type="entry name" value="POLIIIAc"/>
    <property type="match status" value="1"/>
</dbReference>
<dbReference type="Gene3D" id="3.30.1900.20">
    <property type="match status" value="2"/>
</dbReference>
<keyword evidence="6 11" id="KW-0540">Nuclease</keyword>
<dbReference type="Proteomes" id="UP000183508">
    <property type="component" value="Unassembled WGS sequence"/>
</dbReference>
<dbReference type="Gene3D" id="1.20.5.140">
    <property type="match status" value="1"/>
</dbReference>
<dbReference type="GO" id="GO:0008408">
    <property type="term" value="F:3'-5' exonuclease activity"/>
    <property type="evidence" value="ECO:0007669"/>
    <property type="project" value="UniProtKB-UniRule"/>
</dbReference>
<dbReference type="GO" id="GO:0003677">
    <property type="term" value="F:DNA binding"/>
    <property type="evidence" value="ECO:0007669"/>
    <property type="project" value="UniProtKB-UniRule"/>
</dbReference>
<evidence type="ECO:0000256" key="2">
    <source>
        <dbReference type="ARBA" id="ARBA00022490"/>
    </source>
</evidence>
<dbReference type="Pfam" id="PF07733">
    <property type="entry name" value="DNA_pol3_alpha"/>
    <property type="match status" value="2"/>
</dbReference>
<evidence type="ECO:0000256" key="10">
    <source>
        <dbReference type="ARBA" id="ARBA00049244"/>
    </source>
</evidence>
<keyword evidence="5 11" id="KW-0235">DNA replication</keyword>
<dbReference type="InterPro" id="IPR006054">
    <property type="entry name" value="DnaQ"/>
</dbReference>
<dbReference type="GO" id="GO:0005737">
    <property type="term" value="C:cytoplasm"/>
    <property type="evidence" value="ECO:0007669"/>
    <property type="project" value="UniProtKB-SubCell"/>
</dbReference>
<dbReference type="InterPro" id="IPR004805">
    <property type="entry name" value="DnaE2/DnaE/PolC"/>
</dbReference>
<evidence type="ECO:0000259" key="14">
    <source>
        <dbReference type="SMART" id="SM00481"/>
    </source>
</evidence>
<evidence type="ECO:0000256" key="6">
    <source>
        <dbReference type="ARBA" id="ARBA00022722"/>
    </source>
</evidence>
<feature type="domain" description="Exonuclease" evidence="13">
    <location>
        <begin position="475"/>
        <end position="641"/>
    </location>
</feature>
<dbReference type="Pfam" id="PF00929">
    <property type="entry name" value="RNase_T"/>
    <property type="match status" value="1"/>
</dbReference>
<dbReference type="NCBIfam" id="NF001688">
    <property type="entry name" value="PRK00448.1"/>
    <property type="match status" value="1"/>
</dbReference>
<dbReference type="NCBIfam" id="TIGR00573">
    <property type="entry name" value="dnaq"/>
    <property type="match status" value="1"/>
</dbReference>
<feature type="compositionally biased region" description="Basic and acidic residues" evidence="12">
    <location>
        <begin position="255"/>
        <end position="266"/>
    </location>
</feature>
<dbReference type="HAMAP" id="MF_00356">
    <property type="entry name" value="DNApol_PolC"/>
    <property type="match status" value="1"/>
</dbReference>
<dbReference type="FunFam" id="3.30.420.10:FF:000045">
    <property type="entry name" value="3'-5' exonuclease DinG"/>
    <property type="match status" value="1"/>
</dbReference>
<dbReference type="Gene3D" id="3.20.20.140">
    <property type="entry name" value="Metal-dependent hydrolases"/>
    <property type="match status" value="2"/>
</dbReference>